<protein>
    <recommendedName>
        <fullName evidence="9">Clp R domain-containing protein</fullName>
    </recommendedName>
</protein>
<dbReference type="SUPFAM" id="SSF81923">
    <property type="entry name" value="Double Clp-N motif"/>
    <property type="match status" value="1"/>
</dbReference>
<keyword evidence="4" id="KW-0143">Chaperone</keyword>
<proteinExistence type="predicted"/>
<gene>
    <name evidence="8" type="ORF">METZ01_LOCUS78416</name>
</gene>
<dbReference type="Pfam" id="PF02861">
    <property type="entry name" value="Clp_N"/>
    <property type="match status" value="1"/>
</dbReference>
<feature type="domain" description="Clp R" evidence="7">
    <location>
        <begin position="5"/>
        <end position="150"/>
    </location>
</feature>
<name>A0A381UBE1_9ZZZZ</name>
<evidence type="ECO:0000256" key="3">
    <source>
        <dbReference type="ARBA" id="ARBA00022840"/>
    </source>
</evidence>
<dbReference type="CDD" id="cd19499">
    <property type="entry name" value="RecA-like_ClpB_Hsp104-like"/>
    <property type="match status" value="1"/>
</dbReference>
<dbReference type="SMART" id="SM01086">
    <property type="entry name" value="ClpB_D2-small"/>
    <property type="match status" value="1"/>
</dbReference>
<dbReference type="GO" id="GO:0005737">
    <property type="term" value="C:cytoplasm"/>
    <property type="evidence" value="ECO:0007669"/>
    <property type="project" value="TreeGrafter"/>
</dbReference>
<dbReference type="InterPro" id="IPR027417">
    <property type="entry name" value="P-loop_NTPase"/>
</dbReference>
<dbReference type="GO" id="GO:0016887">
    <property type="term" value="F:ATP hydrolysis activity"/>
    <property type="evidence" value="ECO:0007669"/>
    <property type="project" value="InterPro"/>
</dbReference>
<dbReference type="Gene3D" id="3.40.50.300">
    <property type="entry name" value="P-loop containing nucleotide triphosphate hydrolases"/>
    <property type="match status" value="2"/>
</dbReference>
<dbReference type="PROSITE" id="PS51903">
    <property type="entry name" value="CLP_R"/>
    <property type="match status" value="1"/>
</dbReference>
<dbReference type="InterPro" id="IPR004176">
    <property type="entry name" value="Clp_R_N"/>
</dbReference>
<organism evidence="8">
    <name type="scientific">marine metagenome</name>
    <dbReference type="NCBI Taxonomy" id="408172"/>
    <lineage>
        <taxon>unclassified sequences</taxon>
        <taxon>metagenomes</taxon>
        <taxon>ecological metagenomes</taxon>
    </lineage>
</organism>
<dbReference type="PANTHER" id="PTHR11638:SF18">
    <property type="entry name" value="HEAT SHOCK PROTEIN 104"/>
    <property type="match status" value="1"/>
</dbReference>
<feature type="domain" description="UVR" evidence="6">
    <location>
        <begin position="420"/>
        <end position="455"/>
    </location>
</feature>
<dbReference type="InterPro" id="IPR018368">
    <property type="entry name" value="ClpA/B_CS1"/>
</dbReference>
<reference evidence="8" key="1">
    <citation type="submission" date="2018-05" db="EMBL/GenBank/DDBJ databases">
        <authorList>
            <person name="Lanie J.A."/>
            <person name="Ng W.-L."/>
            <person name="Kazmierczak K.M."/>
            <person name="Andrzejewski T.M."/>
            <person name="Davidsen T.M."/>
            <person name="Wayne K.J."/>
            <person name="Tettelin H."/>
            <person name="Glass J.I."/>
            <person name="Rusch D."/>
            <person name="Podicherti R."/>
            <person name="Tsui H.-C.T."/>
            <person name="Winkler M.E."/>
        </authorList>
    </citation>
    <scope>NUCLEOTIDE SEQUENCE</scope>
</reference>
<dbReference type="FunFam" id="3.40.50.300:FF:000025">
    <property type="entry name" value="ATP-dependent Clp protease subunit"/>
    <property type="match status" value="1"/>
</dbReference>
<evidence type="ECO:0000259" key="7">
    <source>
        <dbReference type="PROSITE" id="PS51903"/>
    </source>
</evidence>
<dbReference type="Gene3D" id="1.10.1780.10">
    <property type="entry name" value="Clp, N-terminal domain"/>
    <property type="match status" value="1"/>
</dbReference>
<dbReference type="GO" id="GO:0034605">
    <property type="term" value="P:cellular response to heat"/>
    <property type="evidence" value="ECO:0007669"/>
    <property type="project" value="TreeGrafter"/>
</dbReference>
<dbReference type="SUPFAM" id="SSF52540">
    <property type="entry name" value="P-loop containing nucleoside triphosphate hydrolases"/>
    <property type="match status" value="2"/>
</dbReference>
<dbReference type="InterPro" id="IPR003959">
    <property type="entry name" value="ATPase_AAA_core"/>
</dbReference>
<keyword evidence="1" id="KW-0677">Repeat</keyword>
<feature type="coiled-coil region" evidence="5">
    <location>
        <begin position="409"/>
        <end position="462"/>
    </location>
</feature>
<keyword evidence="5" id="KW-0175">Coiled coil</keyword>
<evidence type="ECO:0000256" key="1">
    <source>
        <dbReference type="ARBA" id="ARBA00022737"/>
    </source>
</evidence>
<dbReference type="PROSITE" id="PS50151">
    <property type="entry name" value="UVR"/>
    <property type="match status" value="1"/>
</dbReference>
<dbReference type="InterPro" id="IPR019489">
    <property type="entry name" value="Clp_ATPase_C"/>
</dbReference>
<dbReference type="InterPro" id="IPR050130">
    <property type="entry name" value="ClpA_ClpB"/>
</dbReference>
<dbReference type="InterPro" id="IPR001943">
    <property type="entry name" value="UVR_dom"/>
</dbReference>
<dbReference type="PROSITE" id="PS00871">
    <property type="entry name" value="CLPAB_2"/>
    <property type="match status" value="1"/>
</dbReference>
<dbReference type="InterPro" id="IPR028299">
    <property type="entry name" value="ClpA/B_CS2"/>
</dbReference>
<dbReference type="AlphaFoldDB" id="A0A381UBE1"/>
<dbReference type="FunFam" id="3.40.50.300:FF:000010">
    <property type="entry name" value="Chaperone clpB 1, putative"/>
    <property type="match status" value="1"/>
</dbReference>
<dbReference type="GO" id="GO:0005524">
    <property type="term" value="F:ATP binding"/>
    <property type="evidence" value="ECO:0007669"/>
    <property type="project" value="UniProtKB-KW"/>
</dbReference>
<dbReference type="PROSITE" id="PS00870">
    <property type="entry name" value="CLPAB_1"/>
    <property type="match status" value="1"/>
</dbReference>
<evidence type="ECO:0000256" key="2">
    <source>
        <dbReference type="ARBA" id="ARBA00022741"/>
    </source>
</evidence>
<dbReference type="PANTHER" id="PTHR11638">
    <property type="entry name" value="ATP-DEPENDENT CLP PROTEASE"/>
    <property type="match status" value="1"/>
</dbReference>
<dbReference type="SMART" id="SM00382">
    <property type="entry name" value="AAA"/>
    <property type="match status" value="2"/>
</dbReference>
<dbReference type="CDD" id="cd00009">
    <property type="entry name" value="AAA"/>
    <property type="match status" value="1"/>
</dbReference>
<dbReference type="InterPro" id="IPR003593">
    <property type="entry name" value="AAA+_ATPase"/>
</dbReference>
<dbReference type="InterPro" id="IPR036628">
    <property type="entry name" value="Clp_N_dom_sf"/>
</dbReference>
<dbReference type="InterPro" id="IPR041546">
    <property type="entry name" value="ClpA/ClpB_AAA_lid"/>
</dbReference>
<dbReference type="PRINTS" id="PR00300">
    <property type="entry name" value="CLPPROTEASEA"/>
</dbReference>
<evidence type="ECO:0000256" key="5">
    <source>
        <dbReference type="SAM" id="Coils"/>
    </source>
</evidence>
<dbReference type="Pfam" id="PF00004">
    <property type="entry name" value="AAA"/>
    <property type="match status" value="1"/>
</dbReference>
<accession>A0A381UBE1</accession>
<evidence type="ECO:0000259" key="6">
    <source>
        <dbReference type="PROSITE" id="PS50151"/>
    </source>
</evidence>
<keyword evidence="2" id="KW-0547">Nucleotide-binding</keyword>
<dbReference type="EMBL" id="UINC01006112">
    <property type="protein sequence ID" value="SVA25562.1"/>
    <property type="molecule type" value="Genomic_DNA"/>
</dbReference>
<dbReference type="Pfam" id="PF17871">
    <property type="entry name" value="AAA_lid_9"/>
    <property type="match status" value="1"/>
</dbReference>
<dbReference type="Gene3D" id="4.10.860.10">
    <property type="entry name" value="UVR domain"/>
    <property type="match status" value="1"/>
</dbReference>
<evidence type="ECO:0000313" key="8">
    <source>
        <dbReference type="EMBL" id="SVA25562.1"/>
    </source>
</evidence>
<dbReference type="Gene3D" id="1.10.8.60">
    <property type="match status" value="2"/>
</dbReference>
<dbReference type="Pfam" id="PF07724">
    <property type="entry name" value="AAA_2"/>
    <property type="match status" value="1"/>
</dbReference>
<sequence length="822" mass="92639">MVLRPEKFTEQAHQALARSQEIMAEFRHTQWDVEHVILALITQENGLTGKILNELSISLDLLKMQLVDNLEKAPKSTGGGQAHLLMTPRVNELLTNSANEAERLKDDFIGVEHILVAATRDRQGPVSQIFEGLDLTQERVYQVLANIRGTHRVTDPRAESKYRSLEKYTVDFTVLASKGKLDPVVGRENEIRRVMQTLTRRKKNNPVIIGEAGVGKTAIAEGLAQRIASEDVPDVLKKRKVLALDMGSLIAGSKFRGEFEERLKAVMEEVKASEGEIILFIDEIHTMVGAGGAEGAIDASNLLKPALARGELQAIGATTLDEYRKYIQKDTALERRFQPVYLSEPSVDETIQILRSLRPRYETHHKVEISDTALEAAAKLSHRYLTERKLPDKAIDLMDEAASKIRLDAQSLPKSLKDSERRIQELRDEEESCAQREDFEGAAKLRSERAQLEESSNQEKGNWLANHKMDMIVDGNDIAHLIHSWTGIPVAQLLEEETERLLEMEAKLHDRIIGQNDAVSAVSEAIRRSRAGLKDPNRPIGSFMFLGPTGVGKTQLAKSLAHFLFNDEDAIVRLDMSEYMDKHTVSRLTGAPPGYVGYEEGGQLTESIRVRPFQVILFDEIEKAHPDVFNALLQILEDGRLTDGQGRTVDFRNSIIIMTSNLGTNHQLTQEPVGFRTDRHRPTLDEERLKQSVHESLKQTFRPEFLNRVDEIIVFNALTKDQIMDIVKLMTQEIQDRLNPHEVSFELTEAVLNWLVEEGYDPTFGARPLRRSLQRHIENPLAKKILSGELVCGSHVIIGIKKGSFSFKTAKPKTQKPEEYES</sequence>
<evidence type="ECO:0000256" key="4">
    <source>
        <dbReference type="ARBA" id="ARBA00023186"/>
    </source>
</evidence>
<dbReference type="InterPro" id="IPR001270">
    <property type="entry name" value="ClpA/B"/>
</dbReference>
<keyword evidence="3" id="KW-0067">ATP-binding</keyword>
<evidence type="ECO:0008006" key="9">
    <source>
        <dbReference type="Google" id="ProtNLM"/>
    </source>
</evidence>
<dbReference type="Pfam" id="PF10431">
    <property type="entry name" value="ClpB_D2-small"/>
    <property type="match status" value="1"/>
</dbReference>